<comment type="similarity">
    <text evidence="1 2">Belongs to the small heat shock protein (HSP20) family.</text>
</comment>
<keyword evidence="5" id="KW-1185">Reference proteome</keyword>
<protein>
    <submittedName>
        <fullName evidence="4">Molecular chaperone Hsp20</fullName>
    </submittedName>
</protein>
<dbReference type="RefSeq" id="WP_066607457.1">
    <property type="nucleotide sequence ID" value="NZ_CP014230.1"/>
</dbReference>
<dbReference type="InterPro" id="IPR008978">
    <property type="entry name" value="HSP20-like_chaperone"/>
</dbReference>
<proteinExistence type="inferred from homology"/>
<dbReference type="CDD" id="cd06464">
    <property type="entry name" value="ACD_sHsps-like"/>
    <property type="match status" value="1"/>
</dbReference>
<dbReference type="PANTHER" id="PTHR11527">
    <property type="entry name" value="HEAT-SHOCK PROTEIN 20 FAMILY MEMBER"/>
    <property type="match status" value="1"/>
</dbReference>
<evidence type="ECO:0000256" key="2">
    <source>
        <dbReference type="RuleBase" id="RU003616"/>
    </source>
</evidence>
<name>A0A109WBV1_9BACT</name>
<dbReference type="Pfam" id="PF00011">
    <property type="entry name" value="HSP20"/>
    <property type="match status" value="1"/>
</dbReference>
<dbReference type="STRING" id="888061.AXF15_11155"/>
<dbReference type="SUPFAM" id="SSF49764">
    <property type="entry name" value="HSP20-like chaperones"/>
    <property type="match status" value="1"/>
</dbReference>
<sequence>MVIDFSTYYDLPKSLDNFFEELWRPSSLSQRRMAYPPVNISEDKENILVTSEIPGMDTEDIELTLNEKSLTIKGTRKSEVGNYYRQERPTGNFQRILNLNIPVQTDAVKASMKDGILRIILPKAKEVHPVNIVIDAQ</sequence>
<dbReference type="AlphaFoldDB" id="A0A109WBV1"/>
<evidence type="ECO:0000259" key="3">
    <source>
        <dbReference type="PROSITE" id="PS01031"/>
    </source>
</evidence>
<dbReference type="InterPro" id="IPR002068">
    <property type="entry name" value="A-crystallin/Hsp20_dom"/>
</dbReference>
<dbReference type="PROSITE" id="PS01031">
    <property type="entry name" value="SHSP"/>
    <property type="match status" value="1"/>
</dbReference>
<dbReference type="EMBL" id="CP014230">
    <property type="protein sequence ID" value="AMD93603.1"/>
    <property type="molecule type" value="Genomic_DNA"/>
</dbReference>
<evidence type="ECO:0000313" key="5">
    <source>
        <dbReference type="Proteomes" id="UP000063964"/>
    </source>
</evidence>
<dbReference type="Proteomes" id="UP000063964">
    <property type="component" value="Chromosome"/>
</dbReference>
<dbReference type="InterPro" id="IPR031107">
    <property type="entry name" value="Small_HSP"/>
</dbReference>
<dbReference type="Gene3D" id="2.60.40.790">
    <property type="match status" value="1"/>
</dbReference>
<dbReference type="KEGG" id="doa:AXF15_11155"/>
<evidence type="ECO:0000313" key="4">
    <source>
        <dbReference type="EMBL" id="AMD93603.1"/>
    </source>
</evidence>
<reference evidence="5" key="1">
    <citation type="submission" date="2016-02" db="EMBL/GenBank/DDBJ databases">
        <authorList>
            <person name="Holder M.E."/>
            <person name="Ajami N.J."/>
            <person name="Petrosino J.F."/>
        </authorList>
    </citation>
    <scope>NUCLEOTIDE SEQUENCE [LARGE SCALE GENOMIC DNA]</scope>
    <source>
        <strain evidence="5">DSM 12838</strain>
    </source>
</reference>
<accession>A0A109WBV1</accession>
<evidence type="ECO:0000256" key="1">
    <source>
        <dbReference type="PROSITE-ProRule" id="PRU00285"/>
    </source>
</evidence>
<organism evidence="4 5">
    <name type="scientific">Desulfomicrobium orale DSM 12838</name>
    <dbReference type="NCBI Taxonomy" id="888061"/>
    <lineage>
        <taxon>Bacteria</taxon>
        <taxon>Pseudomonadati</taxon>
        <taxon>Thermodesulfobacteriota</taxon>
        <taxon>Desulfovibrionia</taxon>
        <taxon>Desulfovibrionales</taxon>
        <taxon>Desulfomicrobiaceae</taxon>
        <taxon>Desulfomicrobium</taxon>
    </lineage>
</organism>
<dbReference type="OrthoDB" id="189458at2"/>
<gene>
    <name evidence="4" type="ORF">AXF15_11155</name>
</gene>
<feature type="domain" description="SHSP" evidence="3">
    <location>
        <begin position="29"/>
        <end position="137"/>
    </location>
</feature>